<sequence length="71" mass="6905">MRMRRTLAAVIAEAALAGVGLAGAATATTATPASLSPGGCEQGGGTVDRSNLSAAKLPTCKGGKFDGQEVD</sequence>
<dbReference type="AlphaFoldDB" id="A0A3R8RVJ0"/>
<accession>A0A3R8RVJ0</accession>
<evidence type="ECO:0000256" key="2">
    <source>
        <dbReference type="SAM" id="SignalP"/>
    </source>
</evidence>
<feature type="signal peptide" evidence="2">
    <location>
        <begin position="1"/>
        <end position="24"/>
    </location>
</feature>
<comment type="caution">
    <text evidence="3">The sequence shown here is derived from an EMBL/GenBank/DDBJ whole genome shotgun (WGS) entry which is preliminary data.</text>
</comment>
<feature type="region of interest" description="Disordered" evidence="1">
    <location>
        <begin position="29"/>
        <end position="53"/>
    </location>
</feature>
<dbReference type="Proteomes" id="UP000276379">
    <property type="component" value="Unassembled WGS sequence"/>
</dbReference>
<keyword evidence="2" id="KW-0732">Signal</keyword>
<evidence type="ECO:0000256" key="1">
    <source>
        <dbReference type="SAM" id="MobiDB-lite"/>
    </source>
</evidence>
<evidence type="ECO:0000313" key="4">
    <source>
        <dbReference type="Proteomes" id="UP000276379"/>
    </source>
</evidence>
<feature type="chain" id="PRO_5018782599" description="Secreted protein" evidence="2">
    <location>
        <begin position="25"/>
        <end position="71"/>
    </location>
</feature>
<organism evidence="3 4">
    <name type="scientific">Streptomyces griseofuscus</name>
    <dbReference type="NCBI Taxonomy" id="146922"/>
    <lineage>
        <taxon>Bacteria</taxon>
        <taxon>Bacillati</taxon>
        <taxon>Actinomycetota</taxon>
        <taxon>Actinomycetes</taxon>
        <taxon>Kitasatosporales</taxon>
        <taxon>Streptomycetaceae</taxon>
        <taxon>Streptomyces</taxon>
    </lineage>
</organism>
<feature type="compositionally biased region" description="Low complexity" evidence="1">
    <location>
        <begin position="29"/>
        <end position="38"/>
    </location>
</feature>
<evidence type="ECO:0008006" key="5">
    <source>
        <dbReference type="Google" id="ProtNLM"/>
    </source>
</evidence>
<dbReference type="EMBL" id="PDES01000019">
    <property type="protein sequence ID" value="RRQ79203.1"/>
    <property type="molecule type" value="Genomic_DNA"/>
</dbReference>
<name>A0A3R8RVJ0_9ACTN</name>
<evidence type="ECO:0000313" key="3">
    <source>
        <dbReference type="EMBL" id="RRQ79203.1"/>
    </source>
</evidence>
<proteinExistence type="predicted"/>
<keyword evidence="4" id="KW-1185">Reference proteome</keyword>
<reference evidence="3 4" key="1">
    <citation type="submission" date="2017-10" db="EMBL/GenBank/DDBJ databases">
        <title>Draft genome of actinobacteria isolated from guarana (Paullinia cupana (Mart.) Ducke.</title>
        <authorList>
            <person name="Siqueira K.A."/>
            <person name="Liotti R.G."/>
            <person name="Mendes T.A."/>
            <person name="Soares M.A."/>
        </authorList>
    </citation>
    <scope>NUCLEOTIDE SEQUENCE [LARGE SCALE GENOMIC DNA]</scope>
    <source>
        <strain evidence="3 4">199</strain>
    </source>
</reference>
<gene>
    <name evidence="3" type="ORF">CQW44_35220</name>
</gene>
<protein>
    <recommendedName>
        <fullName evidence="5">Secreted protein</fullName>
    </recommendedName>
</protein>
<dbReference type="RefSeq" id="WP_125215120.1">
    <property type="nucleotide sequence ID" value="NZ_PDES01000019.1"/>
</dbReference>